<dbReference type="PANTHER" id="PTHR11632">
    <property type="entry name" value="SUCCINATE DEHYDROGENASE 2 FLAVOPROTEIN SUBUNIT"/>
    <property type="match status" value="1"/>
</dbReference>
<evidence type="ECO:0000313" key="7">
    <source>
        <dbReference type="Proteomes" id="UP001589775"/>
    </source>
</evidence>
<dbReference type="SUPFAM" id="SSF56425">
    <property type="entry name" value="Succinate dehydrogenase/fumarate reductase flavoprotein, catalytic domain"/>
    <property type="match status" value="1"/>
</dbReference>
<comment type="cofactor">
    <cofactor evidence="1">
        <name>FAD</name>
        <dbReference type="ChEBI" id="CHEBI:57692"/>
    </cofactor>
</comment>
<dbReference type="InterPro" id="IPR015939">
    <property type="entry name" value="Fum_Rdtase/Succ_DH_flav-like_C"/>
</dbReference>
<feature type="domain" description="Fumarate reductase/succinate dehydrogenase flavoprotein-like C-terminal" evidence="5">
    <location>
        <begin position="475"/>
        <end position="571"/>
    </location>
</feature>
<dbReference type="InterPro" id="IPR030664">
    <property type="entry name" value="SdhA/FrdA/AprA"/>
</dbReference>
<feature type="domain" description="FAD-dependent oxidoreductase 2 FAD-binding" evidence="4">
    <location>
        <begin position="35"/>
        <end position="420"/>
    </location>
</feature>
<protein>
    <submittedName>
        <fullName evidence="6">FAD-binding protein</fullName>
    </submittedName>
</protein>
<reference evidence="6 7" key="1">
    <citation type="submission" date="2024-09" db="EMBL/GenBank/DDBJ databases">
        <authorList>
            <person name="Sun Q."/>
            <person name="Mori K."/>
        </authorList>
    </citation>
    <scope>NUCLEOTIDE SEQUENCE [LARGE SCALE GENOMIC DNA]</scope>
    <source>
        <strain evidence="6 7">KCTC 23279</strain>
    </source>
</reference>
<dbReference type="Gene3D" id="3.90.700.10">
    <property type="entry name" value="Succinate dehydrogenase/fumarate reductase flavoprotein, catalytic domain"/>
    <property type="match status" value="1"/>
</dbReference>
<evidence type="ECO:0000259" key="5">
    <source>
        <dbReference type="Pfam" id="PF02910"/>
    </source>
</evidence>
<gene>
    <name evidence="6" type="ORF">ACFFJ6_18755</name>
</gene>
<dbReference type="PIRSF" id="PIRSF000171">
    <property type="entry name" value="SDHA_APRA_LASPO"/>
    <property type="match status" value="1"/>
</dbReference>
<dbReference type="PRINTS" id="PR00411">
    <property type="entry name" value="PNDRDTASEI"/>
</dbReference>
<dbReference type="EMBL" id="JBHLWM010000008">
    <property type="protein sequence ID" value="MFC0242540.1"/>
    <property type="molecule type" value="Genomic_DNA"/>
</dbReference>
<evidence type="ECO:0000256" key="3">
    <source>
        <dbReference type="ARBA" id="ARBA00023002"/>
    </source>
</evidence>
<proteinExistence type="predicted"/>
<sequence>MRCGDVHGVEEVMETMVSPSTARDTSRDASHLATDVLIIGAGGAGMYAALEAAREGASVLLADRSLIGRGGATVMAQMTVAAALGEQTPDHWEHHLADTLAAGRGLCNPALAALLCEDGPRRLREMDAWKVGWAREDGHIKQAQAPGHDRPRCAYVDFLATGPAVSRTLRTQLNNANGIRRVGDLAIIDIAVRDGAACGATALHLTSGDVVTIAAKAVVIATGGLTRLYRRNSASSNMSGDGYALALRAGAELIDMEFVQFFPIGHLAPRLVGMDPIMWDPFRYKLGGKLLNADMREFEEDYATRDKRSDGRYVLTRDLATYAITKEVEAGRGSPAGGAYLSFQHVPEADIRRAFGPVVDRLAANGIDLARAPVEVAPIAHYHMGGVRVDAELETAVPGLYACGEAVGGANGANRLSGNAITEAFVFGARAGRNAARRAARVSSAWSSEAARPAVDLLSGTGSEPQSNPAALIGDLQALMADFVGPFRTDDKLGRAIAGLAALRQQIGDGPWVSSSGYNIALLDWLDLRNMVLVAQSVALPALARTESRGAHQREDHPGLDETWTINQMISLSDGELRLTRNATPGGKAAA</sequence>
<dbReference type="Pfam" id="PF00890">
    <property type="entry name" value="FAD_binding_2"/>
    <property type="match status" value="1"/>
</dbReference>
<dbReference type="RefSeq" id="WP_378390603.1">
    <property type="nucleotide sequence ID" value="NZ_JBHLWM010000008.1"/>
</dbReference>
<dbReference type="Gene3D" id="1.20.58.100">
    <property type="entry name" value="Fumarate reductase/succinate dehydrogenase flavoprotein-like, C-terminal domain"/>
    <property type="match status" value="1"/>
</dbReference>
<keyword evidence="3" id="KW-0560">Oxidoreductase</keyword>
<evidence type="ECO:0000256" key="1">
    <source>
        <dbReference type="ARBA" id="ARBA00001974"/>
    </source>
</evidence>
<dbReference type="PRINTS" id="PR00368">
    <property type="entry name" value="FADPNR"/>
</dbReference>
<evidence type="ECO:0000313" key="6">
    <source>
        <dbReference type="EMBL" id="MFC0242540.1"/>
    </source>
</evidence>
<name>A0ABV6EWG7_9BRAD</name>
<dbReference type="InterPro" id="IPR027477">
    <property type="entry name" value="Succ_DH/fumarate_Rdtase_cat_sf"/>
</dbReference>
<dbReference type="InterPro" id="IPR036188">
    <property type="entry name" value="FAD/NAD-bd_sf"/>
</dbReference>
<keyword evidence="7" id="KW-1185">Reference proteome</keyword>
<dbReference type="Proteomes" id="UP001589775">
    <property type="component" value="Unassembled WGS sequence"/>
</dbReference>
<dbReference type="InterPro" id="IPR037099">
    <property type="entry name" value="Fum_R/Succ_DH_flav-like_C_sf"/>
</dbReference>
<dbReference type="SUPFAM" id="SSF51905">
    <property type="entry name" value="FAD/NAD(P)-binding domain"/>
    <property type="match status" value="1"/>
</dbReference>
<organism evidence="6 7">
    <name type="scientific">Rhodopseudomonas telluris</name>
    <dbReference type="NCBI Taxonomy" id="644215"/>
    <lineage>
        <taxon>Bacteria</taxon>
        <taxon>Pseudomonadati</taxon>
        <taxon>Pseudomonadota</taxon>
        <taxon>Alphaproteobacteria</taxon>
        <taxon>Hyphomicrobiales</taxon>
        <taxon>Nitrobacteraceae</taxon>
        <taxon>Rhodopseudomonas</taxon>
    </lineage>
</organism>
<keyword evidence="2" id="KW-0285">Flavoprotein</keyword>
<dbReference type="SUPFAM" id="SSF46977">
    <property type="entry name" value="Succinate dehydrogenase/fumarate reductase flavoprotein C-terminal domain"/>
    <property type="match status" value="1"/>
</dbReference>
<comment type="caution">
    <text evidence="6">The sequence shown here is derived from an EMBL/GenBank/DDBJ whole genome shotgun (WGS) entry which is preliminary data.</text>
</comment>
<dbReference type="Gene3D" id="3.50.50.60">
    <property type="entry name" value="FAD/NAD(P)-binding domain"/>
    <property type="match status" value="1"/>
</dbReference>
<accession>A0ABV6EWG7</accession>
<evidence type="ECO:0000256" key="2">
    <source>
        <dbReference type="ARBA" id="ARBA00022630"/>
    </source>
</evidence>
<dbReference type="InterPro" id="IPR003953">
    <property type="entry name" value="FAD-dep_OxRdtase_2_FAD-bd"/>
</dbReference>
<evidence type="ECO:0000259" key="4">
    <source>
        <dbReference type="Pfam" id="PF00890"/>
    </source>
</evidence>
<dbReference type="Pfam" id="PF02910">
    <property type="entry name" value="Succ_DH_flav_C"/>
    <property type="match status" value="1"/>
</dbReference>
<dbReference type="PANTHER" id="PTHR11632:SF51">
    <property type="entry name" value="SUCCINATE DEHYDROGENASE [UBIQUINONE] FLAVOPROTEIN SUBUNIT, MITOCHONDRIAL"/>
    <property type="match status" value="1"/>
</dbReference>